<sequence>MFQAVGIDRATGHIHLVPTITITITEHGVHGVDAVLYRRVSIINDDVKSGLPELLNICFAGVV</sequence>
<name>A0A923EP56_KLEPN</name>
<accession>A0A923EP56</accession>
<gene>
    <name evidence="1" type="ORF">H7U18_02840</name>
</gene>
<dbReference type="AlphaFoldDB" id="A0A923EP56"/>
<reference evidence="1" key="1">
    <citation type="submission" date="2020-08" db="EMBL/GenBank/DDBJ databases">
        <title>Tigecycline and colistin resistance in Klebsiella pneumoniae.</title>
        <authorList>
            <person name="Ramesh N."/>
            <person name="Shanthini T."/>
            <person name="Prasanth M."/>
            <person name="Senthilkumar N."/>
            <person name="Meesala Krishna M."/>
            <person name="Guruswami G."/>
        </authorList>
    </citation>
    <scope>NUCLEOTIDE SEQUENCE</scope>
    <source>
        <strain evidence="1">SHM 84C</strain>
    </source>
</reference>
<evidence type="ECO:0000313" key="1">
    <source>
        <dbReference type="EMBL" id="MBC2872699.1"/>
    </source>
</evidence>
<protein>
    <submittedName>
        <fullName evidence="1">Uncharacterized protein</fullName>
    </submittedName>
</protein>
<organism evidence="1 2">
    <name type="scientific">Klebsiella pneumoniae</name>
    <dbReference type="NCBI Taxonomy" id="573"/>
    <lineage>
        <taxon>Bacteria</taxon>
        <taxon>Pseudomonadati</taxon>
        <taxon>Pseudomonadota</taxon>
        <taxon>Gammaproteobacteria</taxon>
        <taxon>Enterobacterales</taxon>
        <taxon>Enterobacteriaceae</taxon>
        <taxon>Klebsiella/Raoultella group</taxon>
        <taxon>Klebsiella</taxon>
        <taxon>Klebsiella pneumoniae complex</taxon>
    </lineage>
</organism>
<evidence type="ECO:0000313" key="2">
    <source>
        <dbReference type="Proteomes" id="UP000629923"/>
    </source>
</evidence>
<proteinExistence type="predicted"/>
<dbReference type="EMBL" id="JACLQZ010000001">
    <property type="protein sequence ID" value="MBC2872699.1"/>
    <property type="molecule type" value="Genomic_DNA"/>
</dbReference>
<comment type="caution">
    <text evidence="1">The sequence shown here is derived from an EMBL/GenBank/DDBJ whole genome shotgun (WGS) entry which is preliminary data.</text>
</comment>
<dbReference type="Proteomes" id="UP000629923">
    <property type="component" value="Unassembled WGS sequence"/>
</dbReference>